<dbReference type="PRINTS" id="PR00368">
    <property type="entry name" value="FADPNR"/>
</dbReference>
<evidence type="ECO:0000256" key="5">
    <source>
        <dbReference type="ARBA" id="ARBA00022857"/>
    </source>
</evidence>
<evidence type="ECO:0000259" key="10">
    <source>
        <dbReference type="Pfam" id="PF02852"/>
    </source>
</evidence>
<keyword evidence="8 9" id="KW-0676">Redox-active center</keyword>
<evidence type="ECO:0000256" key="1">
    <source>
        <dbReference type="ARBA" id="ARBA00001974"/>
    </source>
</evidence>
<dbReference type="InterPro" id="IPR023753">
    <property type="entry name" value="FAD/NAD-binding_dom"/>
</dbReference>
<dbReference type="SUPFAM" id="SSF55424">
    <property type="entry name" value="FAD/NAD-linked reductases, dimerisation (C-terminal) domain"/>
    <property type="match status" value="1"/>
</dbReference>
<dbReference type="RefSeq" id="WP_284363673.1">
    <property type="nucleotide sequence ID" value="NZ_BSNI01000002.1"/>
</dbReference>
<dbReference type="InterPro" id="IPR004099">
    <property type="entry name" value="Pyr_nucl-diS_OxRdtase_dimer"/>
</dbReference>
<dbReference type="Proteomes" id="UP001161405">
    <property type="component" value="Unassembled WGS sequence"/>
</dbReference>
<gene>
    <name evidence="12" type="ORF">GCM10007879_17350</name>
</gene>
<evidence type="ECO:0000313" key="13">
    <source>
        <dbReference type="Proteomes" id="UP001161405"/>
    </source>
</evidence>
<dbReference type="PRINTS" id="PR00411">
    <property type="entry name" value="PNDRDTASEI"/>
</dbReference>
<keyword evidence="7" id="KW-1015">Disulfide bond</keyword>
<evidence type="ECO:0000259" key="11">
    <source>
        <dbReference type="Pfam" id="PF07992"/>
    </source>
</evidence>
<accession>A0ABQ5UQE1</accession>
<dbReference type="Pfam" id="PF02852">
    <property type="entry name" value="Pyr_redox_dim"/>
    <property type="match status" value="1"/>
</dbReference>
<comment type="cofactor">
    <cofactor evidence="1">
        <name>FAD</name>
        <dbReference type="ChEBI" id="CHEBI:57692"/>
    </cofactor>
</comment>
<comment type="caution">
    <text evidence="12">The sequence shown here is derived from an EMBL/GenBank/DDBJ whole genome shotgun (WGS) entry which is preliminary data.</text>
</comment>
<dbReference type="PIRSF" id="PIRSF000350">
    <property type="entry name" value="Mercury_reductase_MerA"/>
    <property type="match status" value="1"/>
</dbReference>
<protein>
    <submittedName>
        <fullName evidence="12">Mercuric reductase</fullName>
    </submittedName>
</protein>
<sequence length="476" mass="51787">MAEYLKPDLCVIGAGSGGLTVAAAAAQLGASVVLIERDKMGGDCLNTGCVPSKALIAAGTRAQLMRTAPEFGIQAEEPKPNFGRINDHIKQVIAGIAPNDSVERFRGLGVNVIEGEASFVDKRTVQVGNEQIRARRFVIATGSRPMVPPVPGLADVPFLTNETIFEQRRKPADLIIVGGGPIGMELAQAHQRLGCNVTVLEMAEPLAKDDREFTDIALRHIRREGVDIRARTKVLEVKKKSRAIAVDIENPDGDIETIVGTHLLVAAGRVPNVEKLNLEAAQVEHTKRGININDGLKTSNRRVYAIGDVASGLQFTHVAGYQAGLVVRNALFGLPVKQNRQIIPWATYTDPAIAQVGMNEEEAREKYGDRFKVLRWSFDENDRARAERQTDGLLKVLTDNSGKIIGAGAVGLHADELINMYAFAIANNMKVGAFTKMVSPYPTLFEVAKRISIEFYKDKLDNPLLKGLIALNRLFG</sequence>
<dbReference type="InterPro" id="IPR016156">
    <property type="entry name" value="FAD/NAD-linked_Rdtase_dimer_sf"/>
</dbReference>
<evidence type="ECO:0000256" key="7">
    <source>
        <dbReference type="ARBA" id="ARBA00023157"/>
    </source>
</evidence>
<dbReference type="PROSITE" id="PS00076">
    <property type="entry name" value="PYRIDINE_REDOX_1"/>
    <property type="match status" value="1"/>
</dbReference>
<dbReference type="PANTHER" id="PTHR43014:SF2">
    <property type="entry name" value="MERCURIC REDUCTASE"/>
    <property type="match status" value="1"/>
</dbReference>
<dbReference type="PANTHER" id="PTHR43014">
    <property type="entry name" value="MERCURIC REDUCTASE"/>
    <property type="match status" value="1"/>
</dbReference>
<dbReference type="Gene3D" id="3.30.390.30">
    <property type="match status" value="1"/>
</dbReference>
<dbReference type="Pfam" id="PF07992">
    <property type="entry name" value="Pyr_redox_2"/>
    <property type="match status" value="1"/>
</dbReference>
<evidence type="ECO:0000256" key="8">
    <source>
        <dbReference type="ARBA" id="ARBA00023284"/>
    </source>
</evidence>
<proteinExistence type="inferred from homology"/>
<evidence type="ECO:0000256" key="6">
    <source>
        <dbReference type="ARBA" id="ARBA00023002"/>
    </source>
</evidence>
<dbReference type="EMBL" id="BSNI01000002">
    <property type="protein sequence ID" value="GLQ17486.1"/>
    <property type="molecule type" value="Genomic_DNA"/>
</dbReference>
<feature type="domain" description="FAD/NAD(P)-binding" evidence="11">
    <location>
        <begin position="8"/>
        <end position="323"/>
    </location>
</feature>
<feature type="domain" description="Pyridine nucleotide-disulphide oxidoreductase dimerisation" evidence="10">
    <location>
        <begin position="343"/>
        <end position="449"/>
    </location>
</feature>
<name>A0ABQ5UQE1_9HYPH</name>
<evidence type="ECO:0000256" key="2">
    <source>
        <dbReference type="ARBA" id="ARBA00007532"/>
    </source>
</evidence>
<dbReference type="InterPro" id="IPR012999">
    <property type="entry name" value="Pyr_OxRdtase_I_AS"/>
</dbReference>
<keyword evidence="6 9" id="KW-0560">Oxidoreductase</keyword>
<evidence type="ECO:0000256" key="3">
    <source>
        <dbReference type="ARBA" id="ARBA00022630"/>
    </source>
</evidence>
<dbReference type="InterPro" id="IPR001100">
    <property type="entry name" value="Pyr_nuc-diS_OxRdtase"/>
</dbReference>
<comment type="similarity">
    <text evidence="2 9">Belongs to the class-I pyridine nucleotide-disulfide oxidoreductase family.</text>
</comment>
<keyword evidence="13" id="KW-1185">Reference proteome</keyword>
<keyword evidence="5" id="KW-0521">NADP</keyword>
<evidence type="ECO:0000256" key="9">
    <source>
        <dbReference type="RuleBase" id="RU003691"/>
    </source>
</evidence>
<dbReference type="SUPFAM" id="SSF51905">
    <property type="entry name" value="FAD/NAD(P)-binding domain"/>
    <property type="match status" value="1"/>
</dbReference>
<reference evidence="12" key="1">
    <citation type="journal article" date="2014" name="Int. J. Syst. Evol. Microbiol.">
        <title>Complete genome of a new Firmicutes species belonging to the dominant human colonic microbiota ('Ruminococcus bicirculans') reveals two chromosomes and a selective capacity to utilize plant glucans.</title>
        <authorList>
            <consortium name="NISC Comparative Sequencing Program"/>
            <person name="Wegmann U."/>
            <person name="Louis P."/>
            <person name="Goesmann A."/>
            <person name="Henrissat B."/>
            <person name="Duncan S.H."/>
            <person name="Flint H.J."/>
        </authorList>
    </citation>
    <scope>NUCLEOTIDE SEQUENCE</scope>
    <source>
        <strain evidence="12">NBRC 107169</strain>
    </source>
</reference>
<dbReference type="InterPro" id="IPR036188">
    <property type="entry name" value="FAD/NAD-bd_sf"/>
</dbReference>
<organism evidence="12 13">
    <name type="scientific">Maritalea porphyrae</name>
    <dbReference type="NCBI Taxonomy" id="880732"/>
    <lineage>
        <taxon>Bacteria</taxon>
        <taxon>Pseudomonadati</taxon>
        <taxon>Pseudomonadota</taxon>
        <taxon>Alphaproteobacteria</taxon>
        <taxon>Hyphomicrobiales</taxon>
        <taxon>Devosiaceae</taxon>
        <taxon>Maritalea</taxon>
    </lineage>
</organism>
<keyword evidence="3 9" id="KW-0285">Flavoprotein</keyword>
<evidence type="ECO:0000313" key="12">
    <source>
        <dbReference type="EMBL" id="GLQ17486.1"/>
    </source>
</evidence>
<dbReference type="Gene3D" id="3.50.50.60">
    <property type="entry name" value="FAD/NAD(P)-binding domain"/>
    <property type="match status" value="2"/>
</dbReference>
<evidence type="ECO:0000256" key="4">
    <source>
        <dbReference type="ARBA" id="ARBA00022827"/>
    </source>
</evidence>
<keyword evidence="4 9" id="KW-0274">FAD</keyword>
<reference evidence="12" key="2">
    <citation type="submission" date="2023-01" db="EMBL/GenBank/DDBJ databases">
        <title>Draft genome sequence of Maritalea porphyrae strain NBRC 107169.</title>
        <authorList>
            <person name="Sun Q."/>
            <person name="Mori K."/>
        </authorList>
    </citation>
    <scope>NUCLEOTIDE SEQUENCE</scope>
    <source>
        <strain evidence="12">NBRC 107169</strain>
    </source>
</reference>